<dbReference type="InterPro" id="IPR020845">
    <property type="entry name" value="AMP-binding_CS"/>
</dbReference>
<protein>
    <submittedName>
        <fullName evidence="5">AMP-dependent synthetase</fullName>
    </submittedName>
</protein>
<accession>A0A2Z4RG36</accession>
<dbReference type="GO" id="GO:0006631">
    <property type="term" value="P:fatty acid metabolic process"/>
    <property type="evidence" value="ECO:0007669"/>
    <property type="project" value="TreeGrafter"/>
</dbReference>
<proteinExistence type="inferred from homology"/>
<evidence type="ECO:0000259" key="3">
    <source>
        <dbReference type="Pfam" id="PF00501"/>
    </source>
</evidence>
<feature type="domain" description="AMP-binding enzyme C-terminal" evidence="4">
    <location>
        <begin position="429"/>
        <end position="504"/>
    </location>
</feature>
<dbReference type="Pfam" id="PF00501">
    <property type="entry name" value="AMP-binding"/>
    <property type="match status" value="1"/>
</dbReference>
<dbReference type="InterPro" id="IPR025110">
    <property type="entry name" value="AMP-bd_C"/>
</dbReference>
<dbReference type="AlphaFoldDB" id="A0A2Z4RG36"/>
<dbReference type="InterPro" id="IPR000873">
    <property type="entry name" value="AMP-dep_synth/lig_dom"/>
</dbReference>
<dbReference type="GO" id="GO:0031956">
    <property type="term" value="F:medium-chain fatty acid-CoA ligase activity"/>
    <property type="evidence" value="ECO:0007669"/>
    <property type="project" value="TreeGrafter"/>
</dbReference>
<dbReference type="InterPro" id="IPR045851">
    <property type="entry name" value="AMP-bd_C_sf"/>
</dbReference>
<evidence type="ECO:0000313" key="5">
    <source>
        <dbReference type="EMBL" id="AWY40070.1"/>
    </source>
</evidence>
<dbReference type="Proteomes" id="UP000250299">
    <property type="component" value="Chromosome"/>
</dbReference>
<comment type="similarity">
    <text evidence="1">Belongs to the ATP-dependent AMP-binding enzyme family.</text>
</comment>
<dbReference type="PANTHER" id="PTHR43201:SF5">
    <property type="entry name" value="MEDIUM-CHAIN ACYL-COA LIGASE ACSF2, MITOCHONDRIAL"/>
    <property type="match status" value="1"/>
</dbReference>
<dbReference type="SUPFAM" id="SSF56801">
    <property type="entry name" value="Acetyl-CoA synthetase-like"/>
    <property type="match status" value="1"/>
</dbReference>
<dbReference type="EMBL" id="CP029693">
    <property type="protein sequence ID" value="AWY40070.1"/>
    <property type="molecule type" value="Genomic_DNA"/>
</dbReference>
<dbReference type="RefSeq" id="WP_110963830.1">
    <property type="nucleotide sequence ID" value="NZ_CP029693.1"/>
</dbReference>
<evidence type="ECO:0000256" key="2">
    <source>
        <dbReference type="ARBA" id="ARBA00022598"/>
    </source>
</evidence>
<evidence type="ECO:0000259" key="4">
    <source>
        <dbReference type="Pfam" id="PF13193"/>
    </source>
</evidence>
<gene>
    <name evidence="5" type="ORF">DKY63_09220</name>
</gene>
<evidence type="ECO:0000256" key="1">
    <source>
        <dbReference type="ARBA" id="ARBA00006432"/>
    </source>
</evidence>
<dbReference type="FunFam" id="3.30.300.30:FF:000008">
    <property type="entry name" value="2,3-dihydroxybenzoate-AMP ligase"/>
    <property type="match status" value="1"/>
</dbReference>
<dbReference type="PROSITE" id="PS00455">
    <property type="entry name" value="AMP_BINDING"/>
    <property type="match status" value="1"/>
</dbReference>
<dbReference type="Gene3D" id="3.30.300.30">
    <property type="match status" value="1"/>
</dbReference>
<name>A0A2Z4RG36_PSEPU</name>
<keyword evidence="2" id="KW-0436">Ligase</keyword>
<dbReference type="Gene3D" id="3.40.50.12780">
    <property type="entry name" value="N-terminal domain of ligase-like"/>
    <property type="match status" value="1"/>
</dbReference>
<evidence type="ECO:0000313" key="6">
    <source>
        <dbReference type="Proteomes" id="UP000250299"/>
    </source>
</evidence>
<sequence length="518" mass="57665">MRDYLPLSFADDLEQRARFYRNDPAYILGEKRISHGELLSSAKLIGSALYSAGLQHQDRVGILSMNSIEFGEIMAATQWAGYILAPVNFRLAPAEIAGIVCDGSPRLFFFEAQYLPIMEQLRHELPSVETFVCIDGESDWAIGYEDFIATGDPLGPPIRATEEDICCLIYTSGTTGKPKGVIWGHREYRQLVQVDTWLIDMQQPDVTLIVMPMFHLGGMVISLSQHVRGGAAFLQRQFEPLDVLKAIEKERLSILLLAPTMVQMVLEHPYVSQADLSSVRTIIYSAAPMPVPVLKKAIDVFNGCNFVNLFGQSEICMFSLSSAQHRPDGTEQERKRLGSVGKPYPNLLAKVVDEDGNECLPNQPGEILAKSSAMFRGYWNNNAATLQTLRDGWCHTGDMGRFDEDGFLYLVDRKKDMIITGGENVYSREVEEALLQHAAVSECAVIGIPDAKWGESVCAVITFKQGESTSEDVLIEHTRTLIASYKKPKKIIVVDALPKLVTGKVNKIELRKLYAQPN</sequence>
<feature type="domain" description="AMP-dependent synthetase/ligase" evidence="3">
    <location>
        <begin position="13"/>
        <end position="379"/>
    </location>
</feature>
<dbReference type="InterPro" id="IPR042099">
    <property type="entry name" value="ANL_N_sf"/>
</dbReference>
<reference evidence="5 6" key="1">
    <citation type="submission" date="2018-05" db="EMBL/GenBank/DDBJ databases">
        <title>Whole genome sequence of Pseudomonas putida JBC17.</title>
        <authorList>
            <person name="Lee Y.H."/>
            <person name="David K."/>
        </authorList>
    </citation>
    <scope>NUCLEOTIDE SEQUENCE [LARGE SCALE GENOMIC DNA]</scope>
    <source>
        <strain evidence="5 6">JBC17</strain>
    </source>
</reference>
<dbReference type="Pfam" id="PF13193">
    <property type="entry name" value="AMP-binding_C"/>
    <property type="match status" value="1"/>
</dbReference>
<organism evidence="5 6">
    <name type="scientific">Pseudomonas putida</name>
    <name type="common">Arthrobacter siderocapsulatus</name>
    <dbReference type="NCBI Taxonomy" id="303"/>
    <lineage>
        <taxon>Bacteria</taxon>
        <taxon>Pseudomonadati</taxon>
        <taxon>Pseudomonadota</taxon>
        <taxon>Gammaproteobacteria</taxon>
        <taxon>Pseudomonadales</taxon>
        <taxon>Pseudomonadaceae</taxon>
        <taxon>Pseudomonas</taxon>
    </lineage>
</organism>
<dbReference type="OrthoDB" id="9803968at2"/>
<dbReference type="PANTHER" id="PTHR43201">
    <property type="entry name" value="ACYL-COA SYNTHETASE"/>
    <property type="match status" value="1"/>
</dbReference>